<gene>
    <name evidence="3" type="ORF">ACFO4R_04880</name>
</gene>
<dbReference type="PANTHER" id="PTHR46124">
    <property type="entry name" value="D-AMINOACYL-TRNA DEACYLASE"/>
    <property type="match status" value="1"/>
</dbReference>
<accession>A0ABV9QNZ4</accession>
<dbReference type="NCBIfam" id="TIGR00010">
    <property type="entry name" value="YchF/TatD family DNA exonuclease"/>
    <property type="match status" value="1"/>
</dbReference>
<proteinExistence type="predicted"/>
<keyword evidence="4" id="KW-1185">Reference proteome</keyword>
<dbReference type="Pfam" id="PF01026">
    <property type="entry name" value="TatD_DNase"/>
    <property type="match status" value="1"/>
</dbReference>
<dbReference type="EMBL" id="JBHSHL010000014">
    <property type="protein sequence ID" value="MFC4804411.1"/>
    <property type="molecule type" value="Genomic_DNA"/>
</dbReference>
<evidence type="ECO:0000313" key="3">
    <source>
        <dbReference type="EMBL" id="MFC4804411.1"/>
    </source>
</evidence>
<organism evidence="3 4">
    <name type="scientific">Filifactor villosus</name>
    <dbReference type="NCBI Taxonomy" id="29374"/>
    <lineage>
        <taxon>Bacteria</taxon>
        <taxon>Bacillati</taxon>
        <taxon>Bacillota</taxon>
        <taxon>Clostridia</taxon>
        <taxon>Peptostreptococcales</taxon>
        <taxon>Filifactoraceae</taxon>
        <taxon>Filifactor</taxon>
    </lineage>
</organism>
<dbReference type="InterPro" id="IPR001130">
    <property type="entry name" value="TatD-like"/>
</dbReference>
<evidence type="ECO:0000313" key="4">
    <source>
        <dbReference type="Proteomes" id="UP001595916"/>
    </source>
</evidence>
<name>A0ABV9QNZ4_9FIRM</name>
<keyword evidence="2 3" id="KW-0378">Hydrolase</keyword>
<dbReference type="InterPro" id="IPR015991">
    <property type="entry name" value="TatD/YcfH-like"/>
</dbReference>
<dbReference type="Proteomes" id="UP001595916">
    <property type="component" value="Unassembled WGS sequence"/>
</dbReference>
<dbReference type="SUPFAM" id="SSF51556">
    <property type="entry name" value="Metallo-dependent hydrolases"/>
    <property type="match status" value="1"/>
</dbReference>
<sequence length="255" mass="29135">MRLFDSHVHLDDKRYDKDRDELIASLPEQGIEFAVNIGADIKSSKASIDLAEKYEFLYATVGVHPHDVKAMKDADIDMLRELSKHPKVLAIGEIGLDYYYDNSPRELQKKWFIQQIKLANECDLPIVIHSRDAVQDTYDMIKEYNSGSKVLIHCFSQSLEMAKKYVKDGAYLALGGALTFKNARSLLDVARQIPLEYLLIETDCPYLTPEPYRGKRNDPSKVYYVAQKIAELKGLSLEEVVETTNFNARKFYGLS</sequence>
<reference evidence="4" key="1">
    <citation type="journal article" date="2019" name="Int. J. Syst. Evol. Microbiol.">
        <title>The Global Catalogue of Microorganisms (GCM) 10K type strain sequencing project: providing services to taxonomists for standard genome sequencing and annotation.</title>
        <authorList>
            <consortium name="The Broad Institute Genomics Platform"/>
            <consortium name="The Broad Institute Genome Sequencing Center for Infectious Disease"/>
            <person name="Wu L."/>
            <person name="Ma J."/>
        </authorList>
    </citation>
    <scope>NUCLEOTIDE SEQUENCE [LARGE SCALE GENOMIC DNA]</scope>
    <source>
        <strain evidence="4">CCUG 46385</strain>
    </source>
</reference>
<protein>
    <submittedName>
        <fullName evidence="3">TatD family hydrolase</fullName>
        <ecNumber evidence="3">3.1.-.-</ecNumber>
    </submittedName>
</protein>
<dbReference type="RefSeq" id="WP_379787917.1">
    <property type="nucleotide sequence ID" value="NZ_JBHSHL010000014.1"/>
</dbReference>
<evidence type="ECO:0000256" key="1">
    <source>
        <dbReference type="ARBA" id="ARBA00022723"/>
    </source>
</evidence>
<dbReference type="PROSITE" id="PS01091">
    <property type="entry name" value="TATD_3"/>
    <property type="match status" value="1"/>
</dbReference>
<dbReference type="GO" id="GO:0016787">
    <property type="term" value="F:hydrolase activity"/>
    <property type="evidence" value="ECO:0007669"/>
    <property type="project" value="UniProtKB-KW"/>
</dbReference>
<dbReference type="InterPro" id="IPR018228">
    <property type="entry name" value="DNase_TatD-rel_CS"/>
</dbReference>
<keyword evidence="1" id="KW-0479">Metal-binding</keyword>
<evidence type="ECO:0000256" key="2">
    <source>
        <dbReference type="ARBA" id="ARBA00022801"/>
    </source>
</evidence>
<dbReference type="PANTHER" id="PTHR46124:SF2">
    <property type="entry name" value="D-AMINOACYL-TRNA DEACYLASE"/>
    <property type="match status" value="1"/>
</dbReference>
<comment type="caution">
    <text evidence="3">The sequence shown here is derived from an EMBL/GenBank/DDBJ whole genome shotgun (WGS) entry which is preliminary data.</text>
</comment>
<dbReference type="Gene3D" id="3.20.20.140">
    <property type="entry name" value="Metal-dependent hydrolases"/>
    <property type="match status" value="1"/>
</dbReference>
<dbReference type="CDD" id="cd01310">
    <property type="entry name" value="TatD_DNAse"/>
    <property type="match status" value="1"/>
</dbReference>
<dbReference type="InterPro" id="IPR032466">
    <property type="entry name" value="Metal_Hydrolase"/>
</dbReference>
<dbReference type="EC" id="3.1.-.-" evidence="3"/>
<dbReference type="PROSITE" id="PS01137">
    <property type="entry name" value="TATD_1"/>
    <property type="match status" value="1"/>
</dbReference>
<dbReference type="PIRSF" id="PIRSF005902">
    <property type="entry name" value="DNase_TatD"/>
    <property type="match status" value="1"/>
</dbReference>